<evidence type="ECO:0000313" key="3">
    <source>
        <dbReference type="Proteomes" id="UP000245380"/>
    </source>
</evidence>
<dbReference type="GO" id="GO:0008757">
    <property type="term" value="F:S-adenosylmethionine-dependent methyltransferase activity"/>
    <property type="evidence" value="ECO:0007669"/>
    <property type="project" value="InterPro"/>
</dbReference>
<dbReference type="SUPFAM" id="SSF53335">
    <property type="entry name" value="S-adenosyl-L-methionine-dependent methyltransferases"/>
    <property type="match status" value="1"/>
</dbReference>
<dbReference type="Proteomes" id="UP000245380">
    <property type="component" value="Unassembled WGS sequence"/>
</dbReference>
<dbReference type="EMBL" id="MPDK01000016">
    <property type="protein sequence ID" value="PWI57219.1"/>
    <property type="molecule type" value="Genomic_DNA"/>
</dbReference>
<evidence type="ECO:0000259" key="1">
    <source>
        <dbReference type="Pfam" id="PF08241"/>
    </source>
</evidence>
<dbReference type="PANTHER" id="PTHR43591">
    <property type="entry name" value="METHYLTRANSFERASE"/>
    <property type="match status" value="1"/>
</dbReference>
<dbReference type="Gene3D" id="3.40.50.150">
    <property type="entry name" value="Vaccinia Virus protein VP39"/>
    <property type="match status" value="1"/>
</dbReference>
<dbReference type="CDD" id="cd02440">
    <property type="entry name" value="AdoMet_MTases"/>
    <property type="match status" value="1"/>
</dbReference>
<comment type="caution">
    <text evidence="2">The sequence shown here is derived from an EMBL/GenBank/DDBJ whole genome shotgun (WGS) entry which is preliminary data.</text>
</comment>
<name>A0A2U3D7G8_SULT2</name>
<dbReference type="InterPro" id="IPR013216">
    <property type="entry name" value="Methyltransf_11"/>
</dbReference>
<gene>
    <name evidence="2" type="ORF">BM613_09515</name>
</gene>
<feature type="domain" description="Methyltransferase type 11" evidence="1">
    <location>
        <begin position="41"/>
        <end position="135"/>
    </location>
</feature>
<dbReference type="PANTHER" id="PTHR43591:SF24">
    <property type="entry name" value="2-METHOXY-6-POLYPRENYL-1,4-BENZOQUINOL METHYLASE, MITOCHONDRIAL"/>
    <property type="match status" value="1"/>
</dbReference>
<keyword evidence="3" id="KW-1185">Reference proteome</keyword>
<dbReference type="RefSeq" id="WP_109430961.1">
    <property type="nucleotide sequence ID" value="NZ_MPDK01000016.1"/>
</dbReference>
<sequence length="188" mass="20785">MGHRFNPAHLDRLLSADRQKMLPPERILDRIGHTEQTTLADVGVGPGYFALPAAKRTSKTVYGIDIQPEMLIALKERAGDAGLTNVKAVLGHAHEVPLETAAVDCSLCAFVLHEVENLPAALTELKRITKKGGRIGIIEWEKKPTAYGPPVSERLGKAHLREQMEEIGLLHIEEWTPNEDQYMLIATV</sequence>
<dbReference type="AlphaFoldDB" id="A0A2U3D7G8"/>
<organism evidence="2 3">
    <name type="scientific">Sulfoacidibacillus thermotolerans</name>
    <name type="common">Acidibacillus sulfuroxidans</name>
    <dbReference type="NCBI Taxonomy" id="1765684"/>
    <lineage>
        <taxon>Bacteria</taxon>
        <taxon>Bacillati</taxon>
        <taxon>Bacillota</taxon>
        <taxon>Bacilli</taxon>
        <taxon>Bacillales</taxon>
        <taxon>Alicyclobacillaceae</taxon>
        <taxon>Sulfoacidibacillus</taxon>
    </lineage>
</organism>
<proteinExistence type="predicted"/>
<protein>
    <recommendedName>
        <fullName evidence="1">Methyltransferase type 11 domain-containing protein</fullName>
    </recommendedName>
</protein>
<accession>A0A2U3D7G8</accession>
<dbReference type="Pfam" id="PF08241">
    <property type="entry name" value="Methyltransf_11"/>
    <property type="match status" value="1"/>
</dbReference>
<reference evidence="2 3" key="1">
    <citation type="submission" date="2016-11" db="EMBL/GenBank/DDBJ databases">
        <title>Comparative genomics of Acidibacillus ferroxidans species.</title>
        <authorList>
            <person name="Oliveira G."/>
            <person name="Nunes G."/>
            <person name="Oliveira R."/>
            <person name="Araujo F."/>
            <person name="Salim A."/>
            <person name="Scholte L."/>
            <person name="Morais D."/>
            <person name="Nancucheo I."/>
            <person name="Johnson D.B."/>
            <person name="Grail B."/>
            <person name="Bittencourt J."/>
            <person name="Valadares R."/>
        </authorList>
    </citation>
    <scope>NUCLEOTIDE SEQUENCE [LARGE SCALE GENOMIC DNA]</scope>
    <source>
        <strain evidence="2 3">Y002</strain>
    </source>
</reference>
<evidence type="ECO:0000313" key="2">
    <source>
        <dbReference type="EMBL" id="PWI57219.1"/>
    </source>
</evidence>
<dbReference type="InterPro" id="IPR029063">
    <property type="entry name" value="SAM-dependent_MTases_sf"/>
</dbReference>
<dbReference type="OrthoDB" id="9784101at2"/>